<dbReference type="InterPro" id="IPR004344">
    <property type="entry name" value="TTL/TTLL_fam"/>
</dbReference>
<reference evidence="2" key="1">
    <citation type="submission" date="2019-03" db="EMBL/GenBank/DDBJ databases">
        <title>Improved annotation for the trematode Fasciola hepatica.</title>
        <authorList>
            <person name="Choi Y.-J."/>
            <person name="Martin J."/>
            <person name="Mitreva M."/>
        </authorList>
    </citation>
    <scope>NUCLEOTIDE SEQUENCE [LARGE SCALE GENOMIC DNA]</scope>
</reference>
<dbReference type="Pfam" id="PF03133">
    <property type="entry name" value="TTL"/>
    <property type="match status" value="1"/>
</dbReference>
<feature type="region of interest" description="Disordered" evidence="1">
    <location>
        <begin position="414"/>
        <end position="452"/>
    </location>
</feature>
<sequence>MWISKPIGWNQGKGIFLVRDLDSFDEHLEKRDLEARASPTGIPARIIQRYIHNPLLLDGRKFDIRCYMLVANSMPYLVLYHPGYVRLSMYPYSTQDPSLLTHLTNQYIQKRDPKYSEVKNETVWTIEQMNDYVNNHYRETKNLSMNWVQSVLQWRIQRIIYHVFLAVKNRLATRLGLFQLFGLDFMLDQDMRPWLLEVNSNPAMAINCDVLHQVLPGLVHQSIHIVLECFEKARHEKPLLPLLGTVHPCSGSQTARHLRQEEMKQPTVNTVRGFGLPPGFSLLYNETTTAFRTRWSIAQGNILRAWIIPRYKPPALTITTPGDNHSNATLFPMRLQNIPGEGVLNIVMENNSSQSPPKTVPFQAFGNTVRNYQRQNGRLGSQESNSSSPFQKSAPWGSKPFEASLRRYAKITAPVTSTKSNTNNNATGPVTKQLDGSGILQATNHGNPNSNMIAIRSPQVFKSQLHSLNLPQKESSDSSLEFGKMPESPTGVREEQKLLTLVVDSEEEKDSGSSQSFSGSPKQIHLSCSPKRPSLLNRPREEIPMARIQLVTKTNRRSFRPYCTSRTPIGSPNSSEESRIIVNPFTGRIVAKDNGRLLPTIRSNKNQDGSKSARQLRSPDDRGS</sequence>
<feature type="region of interest" description="Disordered" evidence="1">
    <location>
        <begin position="599"/>
        <end position="624"/>
    </location>
</feature>
<feature type="compositionally biased region" description="Polar residues" evidence="1">
    <location>
        <begin position="470"/>
        <end position="479"/>
    </location>
</feature>
<feature type="compositionally biased region" description="Polar residues" evidence="1">
    <location>
        <begin position="601"/>
        <end position="615"/>
    </location>
</feature>
<feature type="region of interest" description="Disordered" evidence="1">
    <location>
        <begin position="470"/>
        <end position="536"/>
    </location>
</feature>
<name>A0A4E0RJ22_FASHE</name>
<dbReference type="SUPFAM" id="SSF56059">
    <property type="entry name" value="Glutathione synthetase ATP-binding domain-like"/>
    <property type="match status" value="1"/>
</dbReference>
<proteinExistence type="predicted"/>
<dbReference type="Proteomes" id="UP000230066">
    <property type="component" value="Unassembled WGS sequence"/>
</dbReference>
<gene>
    <name evidence="2" type="ORF">D915_001837</name>
</gene>
<feature type="compositionally biased region" description="Low complexity" evidence="1">
    <location>
        <begin position="416"/>
        <end position="427"/>
    </location>
</feature>
<keyword evidence="2" id="KW-0436">Ligase</keyword>
<comment type="caution">
    <text evidence="2">The sequence shown here is derived from an EMBL/GenBank/DDBJ whole genome shotgun (WGS) entry which is preliminary data.</text>
</comment>
<organism evidence="2 3">
    <name type="scientific">Fasciola hepatica</name>
    <name type="common">Liver fluke</name>
    <dbReference type="NCBI Taxonomy" id="6192"/>
    <lineage>
        <taxon>Eukaryota</taxon>
        <taxon>Metazoa</taxon>
        <taxon>Spiralia</taxon>
        <taxon>Lophotrochozoa</taxon>
        <taxon>Platyhelminthes</taxon>
        <taxon>Trematoda</taxon>
        <taxon>Digenea</taxon>
        <taxon>Plagiorchiida</taxon>
        <taxon>Echinostomata</taxon>
        <taxon>Echinostomatoidea</taxon>
        <taxon>Fasciolidae</taxon>
        <taxon>Fasciola</taxon>
    </lineage>
</organism>
<evidence type="ECO:0000313" key="3">
    <source>
        <dbReference type="Proteomes" id="UP000230066"/>
    </source>
</evidence>
<dbReference type="InterPro" id="IPR027752">
    <property type="entry name" value="TTLL10"/>
</dbReference>
<feature type="compositionally biased region" description="Polar residues" evidence="1">
    <location>
        <begin position="440"/>
        <end position="452"/>
    </location>
</feature>
<keyword evidence="3" id="KW-1185">Reference proteome</keyword>
<protein>
    <submittedName>
        <fullName evidence="2">Tubulin tyrosine ligase</fullName>
    </submittedName>
</protein>
<dbReference type="EMBL" id="JXXN02000428">
    <property type="protein sequence ID" value="THD27423.1"/>
    <property type="molecule type" value="Genomic_DNA"/>
</dbReference>
<dbReference type="PROSITE" id="PS51221">
    <property type="entry name" value="TTL"/>
    <property type="match status" value="1"/>
</dbReference>
<dbReference type="AlphaFoldDB" id="A0A4E0RJ22"/>
<feature type="region of interest" description="Disordered" evidence="1">
    <location>
        <begin position="377"/>
        <end position="397"/>
    </location>
</feature>
<dbReference type="Gene3D" id="3.30.470.20">
    <property type="entry name" value="ATP-grasp fold, B domain"/>
    <property type="match status" value="1"/>
</dbReference>
<dbReference type="PANTHER" id="PTHR46810:SF1">
    <property type="entry name" value="INACTIVE POLYGLYCYLASE TTLL10"/>
    <property type="match status" value="1"/>
</dbReference>
<evidence type="ECO:0000256" key="1">
    <source>
        <dbReference type="SAM" id="MobiDB-lite"/>
    </source>
</evidence>
<evidence type="ECO:0000313" key="2">
    <source>
        <dbReference type="EMBL" id="THD27423.1"/>
    </source>
</evidence>
<dbReference type="GO" id="GO:0070737">
    <property type="term" value="F:protein-glycine ligase activity, elongating"/>
    <property type="evidence" value="ECO:0007669"/>
    <property type="project" value="TreeGrafter"/>
</dbReference>
<feature type="compositionally biased region" description="Polar residues" evidence="1">
    <location>
        <begin position="377"/>
        <end position="391"/>
    </location>
</feature>
<dbReference type="PANTHER" id="PTHR46810">
    <property type="entry name" value="INACTIVE POLYGLYCYLASE TTLL10"/>
    <property type="match status" value="1"/>
</dbReference>
<accession>A0A4E0RJ22</accession>